<protein>
    <submittedName>
        <fullName evidence="2">Uncharacterized protein</fullName>
    </submittedName>
</protein>
<evidence type="ECO:0000313" key="2">
    <source>
        <dbReference type="EMBL" id="KAJ6422344.1"/>
    </source>
</evidence>
<dbReference type="PANTHER" id="PTHR31434">
    <property type="entry name" value="S PHASE CYCLIN A-ASSOCIATED PROTEIN IN THE ENDOPLASMIC RETICULUM"/>
    <property type="match status" value="1"/>
</dbReference>
<keyword evidence="1" id="KW-0812">Transmembrane</keyword>
<keyword evidence="3" id="KW-1185">Reference proteome</keyword>
<accession>A0AAD6KGY0</accession>
<dbReference type="EMBL" id="JAPFFJ010000007">
    <property type="protein sequence ID" value="KAJ6422344.1"/>
    <property type="molecule type" value="Genomic_DNA"/>
</dbReference>
<dbReference type="AlphaFoldDB" id="A0AAD6KGY0"/>
<name>A0AAD6KGY0_9ROSI</name>
<dbReference type="Proteomes" id="UP001162972">
    <property type="component" value="Chromosome 19"/>
</dbReference>
<gene>
    <name evidence="2" type="ORF">OIU84_027326</name>
</gene>
<keyword evidence="1" id="KW-0472">Membrane</keyword>
<organism evidence="2 3">
    <name type="scientific">Salix udensis</name>
    <dbReference type="NCBI Taxonomy" id="889485"/>
    <lineage>
        <taxon>Eukaryota</taxon>
        <taxon>Viridiplantae</taxon>
        <taxon>Streptophyta</taxon>
        <taxon>Embryophyta</taxon>
        <taxon>Tracheophyta</taxon>
        <taxon>Spermatophyta</taxon>
        <taxon>Magnoliopsida</taxon>
        <taxon>eudicotyledons</taxon>
        <taxon>Gunneridae</taxon>
        <taxon>Pentapetalae</taxon>
        <taxon>rosids</taxon>
        <taxon>fabids</taxon>
        <taxon>Malpighiales</taxon>
        <taxon>Salicaceae</taxon>
        <taxon>Saliceae</taxon>
        <taxon>Salix</taxon>
    </lineage>
</organism>
<feature type="transmembrane region" description="Helical" evidence="1">
    <location>
        <begin position="78"/>
        <end position="96"/>
    </location>
</feature>
<comment type="caution">
    <text evidence="2">The sequence shown here is derived from an EMBL/GenBank/DDBJ whole genome shotgun (WGS) entry which is preliminary data.</text>
</comment>
<proteinExistence type="predicted"/>
<sequence length="172" mass="19449">MCTGNLESIPSFNIFHEAFALKIPTSTFIVATWQWLASGGLYYPGSYILPSNFEEVATGVLKVLNNLALLDIIFMQRMLVGFLTLECLSLLGYFALFHTENQVVLRWGKCPTILHKVSETNEYLVFCQVILWIKSNWLVGRRRICDPPFVFFGETEPIPVLTGALVAALLWV</sequence>
<evidence type="ECO:0000313" key="3">
    <source>
        <dbReference type="Proteomes" id="UP001162972"/>
    </source>
</evidence>
<keyword evidence="1" id="KW-1133">Transmembrane helix</keyword>
<dbReference type="PANTHER" id="PTHR31434:SF2">
    <property type="entry name" value="S PHASE CYCLIN A-ASSOCIATED PROTEIN IN THE ENDOPLASMIC RETICULUM"/>
    <property type="match status" value="1"/>
</dbReference>
<evidence type="ECO:0000256" key="1">
    <source>
        <dbReference type="SAM" id="Phobius"/>
    </source>
</evidence>
<reference evidence="2 3" key="1">
    <citation type="journal article" date="2023" name="Int. J. Mol. Sci.">
        <title>De Novo Assembly and Annotation of 11 Diverse Shrub Willow (Salix) Genomes Reveals Novel Gene Organization in Sex-Linked Regions.</title>
        <authorList>
            <person name="Hyden B."/>
            <person name="Feng K."/>
            <person name="Yates T.B."/>
            <person name="Jawdy S."/>
            <person name="Cereghino C."/>
            <person name="Smart L.B."/>
            <person name="Muchero W."/>
        </authorList>
    </citation>
    <scope>NUCLEOTIDE SEQUENCE [LARGE SCALE GENOMIC DNA]</scope>
    <source>
        <tissue evidence="2">Shoot tip</tissue>
    </source>
</reference>